<dbReference type="EMBL" id="CM043771">
    <property type="protein sequence ID" value="KAI4840757.1"/>
    <property type="molecule type" value="Genomic_DNA"/>
</dbReference>
<dbReference type="Proteomes" id="UP001056978">
    <property type="component" value="Chromosome 3"/>
</dbReference>
<sequence length="883" mass="105348">MMKKYKKYKKANCNIAIAVKLFCKKHLSTVCIAHLLFNTIFLNYLVIYIFLLQFFQSNKKNILNNAGNISNLEFSETWKERIHVEKYEQVTHLVGITYIIFCLAYYILELFTKWNKKYEIKRFLVRRNKANRRGEIERENNINSSDKNVIISEERKKEKRTKEEVHITINHILLCILLAILGLSKYNKNEKFFYFYFVLIICEINRPLIIFMNIIKGMKKYYKNTYLKKESSIIIRNAIKKKDLVLFFCYFVILRFFKLFTFCSKKFMLCNKYDSSNKRLYKGVEKKNVAEEMGTQSSQVKDNTIIRNLFSFYYNLISSNILTNYGKNALCYLIKYTHKLYFVIVLIKKHVNRWMSSLNFVFTSKLGTLTYEMNETMDNFKGKGMKHCMKNGVNFSEGDNGNANELNEFMCKQRRDKACKGFDIEKGVHQEKDIRKEDTISFREQTSVASPGSDVTTELTSGEGNHIRKINKREYAHIRRNVNKYKNYYEEFKKNKEYHCEDKVVNSDYDISRKEIFGCKTKEKRSFHVIEDAHNKYLFDHLDYSEYDLYNIKKCTFNVKEEDSNSIGQEQWCKENAKLSPATMLTKNINEKSGYTASSSINHLVDTSTEVAENVCKGRDKCTGEMPSDGKKGELYYYVEERDKIEFAQKEEKKNEINNSSLVEKDLYKGQDKETIKDVNIIEEEYVNMNHIDEHIEKGKAKRDDVYMEHYNTQRSNSQKKKSFYLRHLSILRNVKDAHEYRSNLKKFVQKNFFTTTKTNDHSQVENKRYSVDYCKGQKKKFLNNKKKKKTCLEKTVKLFLDSFKRRKQVLIFLNTIHKILLMINILLIFFVKGIIIYIILFSFMSKYDHSSFFFRKFVLILIQCCYFFFFHFYVRQYKQMMK</sequence>
<proteinExistence type="predicted"/>
<evidence type="ECO:0000313" key="1">
    <source>
        <dbReference type="EMBL" id="KAI4840757.1"/>
    </source>
</evidence>
<name>A0ACB9YE96_PLABR</name>
<protein>
    <submittedName>
        <fullName evidence="1">Uncharacterized protein</fullName>
    </submittedName>
</protein>
<reference evidence="1" key="1">
    <citation type="submission" date="2022-06" db="EMBL/GenBank/DDBJ databases">
        <title>The First Complete Genome of the Simian Malaria Parasite Plasmodium brasilianum.</title>
        <authorList>
            <person name="Bajic M."/>
            <person name="Ravishankar S."/>
        </authorList>
    </citation>
    <scope>NUCLEOTIDE SEQUENCE</scope>
    <source>
        <strain evidence="1">Bolivian I</strain>
    </source>
</reference>
<organism evidence="1 2">
    <name type="scientific">Plasmodium brasilianum</name>
    <dbReference type="NCBI Taxonomy" id="5824"/>
    <lineage>
        <taxon>Eukaryota</taxon>
        <taxon>Sar</taxon>
        <taxon>Alveolata</taxon>
        <taxon>Apicomplexa</taxon>
        <taxon>Aconoidasida</taxon>
        <taxon>Haemosporida</taxon>
        <taxon>Plasmodiidae</taxon>
        <taxon>Plasmodium</taxon>
        <taxon>Plasmodium (Plasmodium)</taxon>
    </lineage>
</organism>
<gene>
    <name evidence="1" type="ORF">MKS88_000992</name>
</gene>
<keyword evidence="2" id="KW-1185">Reference proteome</keyword>
<evidence type="ECO:0000313" key="2">
    <source>
        <dbReference type="Proteomes" id="UP001056978"/>
    </source>
</evidence>
<comment type="caution">
    <text evidence="1">The sequence shown here is derived from an EMBL/GenBank/DDBJ whole genome shotgun (WGS) entry which is preliminary data.</text>
</comment>
<accession>A0ACB9YE96</accession>